<dbReference type="PANTHER" id="PTHR21373">
    <property type="entry name" value="GLUCOSE REPRESSIBLE PROTEIN MAK10"/>
    <property type="match status" value="1"/>
</dbReference>
<gene>
    <name evidence="7" type="primary">TBLA0D01700</name>
    <name evidence="7" type="ORF">TBLA_0D01700</name>
</gene>
<dbReference type="InterPro" id="IPR007244">
    <property type="entry name" value="Naa35_N"/>
</dbReference>
<dbReference type="InParanoid" id="I2H2S6"/>
<evidence type="ECO:0000259" key="6">
    <source>
        <dbReference type="Pfam" id="PF25789"/>
    </source>
</evidence>
<dbReference type="FunCoup" id="I2H2S6">
    <property type="interactions" value="656"/>
</dbReference>
<feature type="region of interest" description="Disordered" evidence="4">
    <location>
        <begin position="1"/>
        <end position="21"/>
    </location>
</feature>
<dbReference type="GO" id="GO:0016236">
    <property type="term" value="P:macroautophagy"/>
    <property type="evidence" value="ECO:0007669"/>
    <property type="project" value="EnsemblFungi"/>
</dbReference>
<dbReference type="Pfam" id="PF25789">
    <property type="entry name" value="TPR_NAA35"/>
    <property type="match status" value="1"/>
</dbReference>
<dbReference type="eggNOG" id="KOG2343">
    <property type="taxonomic scope" value="Eukaryota"/>
</dbReference>
<reference evidence="7 8" key="1">
    <citation type="journal article" date="2011" name="Proc. Natl. Acad. Sci. U.S.A.">
        <title>Evolutionary erosion of yeast sex chromosomes by mating-type switching accidents.</title>
        <authorList>
            <person name="Gordon J.L."/>
            <person name="Armisen D."/>
            <person name="Proux-Wera E."/>
            <person name="Oheigeartaigh S.S."/>
            <person name="Byrne K.P."/>
            <person name="Wolfe K.H."/>
        </authorList>
    </citation>
    <scope>NUCLEOTIDE SEQUENCE [LARGE SCALE GENOMIC DNA]</scope>
    <source>
        <strain evidence="8">ATCC 34711 / CBS 6284 / DSM 70876 / NBRC 10599 / NRRL Y-10934 / UCD 77-7</strain>
    </source>
</reference>
<evidence type="ECO:0000313" key="8">
    <source>
        <dbReference type="Proteomes" id="UP000002866"/>
    </source>
</evidence>
<dbReference type="OMA" id="QMEWIVQ"/>
<name>I2H2S6_HENB6</name>
<evidence type="ECO:0000313" key="7">
    <source>
        <dbReference type="EMBL" id="CCH60678.1"/>
    </source>
</evidence>
<keyword evidence="3" id="KW-0963">Cytoplasm</keyword>
<evidence type="ECO:0000256" key="2">
    <source>
        <dbReference type="ARBA" id="ARBA00006289"/>
    </source>
</evidence>
<accession>I2H2S6</accession>
<dbReference type="HOGENOM" id="CLU_022669_1_0_1"/>
<dbReference type="Proteomes" id="UP000002866">
    <property type="component" value="Chromosome 4"/>
</dbReference>
<dbReference type="GO" id="GO:0031417">
    <property type="term" value="C:NatC complex"/>
    <property type="evidence" value="ECO:0007669"/>
    <property type="project" value="EnsemblFungi"/>
</dbReference>
<proteinExistence type="inferred from homology"/>
<dbReference type="InterPro" id="IPR057982">
    <property type="entry name" value="TPR_NAA35"/>
</dbReference>
<dbReference type="AlphaFoldDB" id="I2H2S6"/>
<dbReference type="EMBL" id="HE806319">
    <property type="protein sequence ID" value="CCH60678.1"/>
    <property type="molecule type" value="Genomic_DNA"/>
</dbReference>
<dbReference type="GO" id="GO:0004596">
    <property type="term" value="F:protein-N-terminal amino-acid acetyltransferase activity"/>
    <property type="evidence" value="ECO:0007669"/>
    <property type="project" value="EnsemblFungi"/>
</dbReference>
<dbReference type="InterPro" id="IPR057983">
    <property type="entry name" value="NAA35-like_N"/>
</dbReference>
<feature type="domain" description="NAA35-like TPR repeats" evidence="6">
    <location>
        <begin position="337"/>
        <end position="663"/>
    </location>
</feature>
<dbReference type="STRING" id="1071380.I2H2S6"/>
<evidence type="ECO:0000259" key="5">
    <source>
        <dbReference type="Pfam" id="PF04112"/>
    </source>
</evidence>
<dbReference type="Pfam" id="PF04112">
    <property type="entry name" value="Mak10"/>
    <property type="match status" value="1"/>
</dbReference>
<dbReference type="GeneID" id="14495714"/>
<comment type="subcellular location">
    <subcellularLocation>
        <location evidence="1">Cytoplasm</location>
    </subcellularLocation>
</comment>
<feature type="domain" description="NAA35-like N-terminal" evidence="5">
    <location>
        <begin position="66"/>
        <end position="224"/>
    </location>
</feature>
<organism evidence="7 8">
    <name type="scientific">Henningerozyma blattae (strain ATCC 34711 / CBS 6284 / DSM 70876 / NBRC 10599 / NRRL Y-10934 / UCD 77-7)</name>
    <name type="common">Yeast</name>
    <name type="synonym">Tetrapisispora blattae</name>
    <dbReference type="NCBI Taxonomy" id="1071380"/>
    <lineage>
        <taxon>Eukaryota</taxon>
        <taxon>Fungi</taxon>
        <taxon>Dikarya</taxon>
        <taxon>Ascomycota</taxon>
        <taxon>Saccharomycotina</taxon>
        <taxon>Saccharomycetes</taxon>
        <taxon>Saccharomycetales</taxon>
        <taxon>Saccharomycetaceae</taxon>
        <taxon>Henningerozyma</taxon>
    </lineage>
</organism>
<protein>
    <recommendedName>
        <fullName evidence="9">N-alpha-acetyltransferase, 35 NatC auxiliary subunit</fullName>
    </recommendedName>
</protein>
<dbReference type="RefSeq" id="XP_004180197.1">
    <property type="nucleotide sequence ID" value="XM_004180149.1"/>
</dbReference>
<evidence type="ECO:0000256" key="1">
    <source>
        <dbReference type="ARBA" id="ARBA00004496"/>
    </source>
</evidence>
<comment type="similarity">
    <text evidence="2">Belongs to the MAK10 family.</text>
</comment>
<evidence type="ECO:0000256" key="3">
    <source>
        <dbReference type="ARBA" id="ARBA00022490"/>
    </source>
</evidence>
<sequence length="795" mass="91955">MNHKNHNLENTNDAICRDNKQNDTAGKKPLLSFNDRPTSFAQINNMNLIDVTAVFDNLCKDLPARAIIKSSEFDLFEGTHSLEVHNEKLDSSMINLTDKEVLFDCNIPYGESDEDKLKIVSGICDRLVRSIISWLSDYQILPSTVLSCRYIEHILVESESHDKIRKLESGHFLYDEVLSSCVISVAYFAKFVLELLKSGVIYEEEDLNFHTMGLNFFSYINNSNEIQESLNKSITLLRESSLAADFLIDLLNLLNNLVQIKTHITEYSTSTDHLESLKEIALTLSKKQPLNFPEIEGAFTMGIQKRMDNPFPPRDLVVPPSNNYINFVTLADDIGLILKVAQSESTIEIYQFSKFFNKLTQRHVLARAIFPLFLIRNDQTILGTMRIDEFVRSHIEEFSLFATNKEEDYVQYDSGIKIEEALQEGINVIFEMYQNFSQNTCRYAQGFNRQVKLWDSLQAHFEEAEYAITAEGLSDKIEETNNEFYPYAVWAYCMKLKIMCDLLLKGFDLELYKPNEICFLFWYIYYLQFHLQACLKDIDKFISAKIAHINNMPKRIKKVKAGPKKEKLKTEYQIIKETKLPQLKSNLAYVKYLLKETIIMQSLANIEIFQFILFKERKLVDMEYKLSDTMRFTNQQLMHNLRFKPFSSIAAPELFNYEGFLSNLTWIDEYQSLGGDQGIMNRINLELGTINVEVQNILDEISNCAESVDNEIYTGTRLVQEEAMEYYKGIQLAAKAIKISMSVSLAKMNKEKDPSELKNLYRLQLTHAETGSTYFPLMTLSPKTHWTKQDIQTSV</sequence>
<keyword evidence="8" id="KW-1185">Reference proteome</keyword>
<dbReference type="OrthoDB" id="269405at2759"/>
<evidence type="ECO:0000256" key="4">
    <source>
        <dbReference type="SAM" id="MobiDB-lite"/>
    </source>
</evidence>
<dbReference type="KEGG" id="tbl:TBLA_0D01700"/>
<dbReference type="PANTHER" id="PTHR21373:SF0">
    <property type="entry name" value="N-ALPHA-ACETYLTRANSFERASE 35, NATC AUXILIARY SUBUNIT"/>
    <property type="match status" value="1"/>
</dbReference>
<evidence type="ECO:0008006" key="9">
    <source>
        <dbReference type="Google" id="ProtNLM"/>
    </source>
</evidence>